<name>M3C000_SPHMS</name>
<reference evidence="2 3" key="1">
    <citation type="journal article" date="2012" name="PLoS Pathog.">
        <title>Diverse lifestyles and strategies of plant pathogenesis encoded in the genomes of eighteen Dothideomycetes fungi.</title>
        <authorList>
            <person name="Ohm R.A."/>
            <person name="Feau N."/>
            <person name="Henrissat B."/>
            <person name="Schoch C.L."/>
            <person name="Horwitz B.A."/>
            <person name="Barry K.W."/>
            <person name="Condon B.J."/>
            <person name="Copeland A.C."/>
            <person name="Dhillon B."/>
            <person name="Glaser F."/>
            <person name="Hesse C.N."/>
            <person name="Kosti I."/>
            <person name="LaButti K."/>
            <person name="Lindquist E.A."/>
            <person name="Lucas S."/>
            <person name="Salamov A.A."/>
            <person name="Bradshaw R.E."/>
            <person name="Ciuffetti L."/>
            <person name="Hamelin R.C."/>
            <person name="Kema G.H.J."/>
            <person name="Lawrence C."/>
            <person name="Scott J.A."/>
            <person name="Spatafora J.W."/>
            <person name="Turgeon B.G."/>
            <person name="de Wit P.J.G.M."/>
            <person name="Zhong S."/>
            <person name="Goodwin S.B."/>
            <person name="Grigoriev I.V."/>
        </authorList>
    </citation>
    <scope>NUCLEOTIDE SEQUENCE [LARGE SCALE GENOMIC DNA]</scope>
    <source>
        <strain evidence="2 3">SO2202</strain>
    </source>
</reference>
<evidence type="ECO:0000256" key="1">
    <source>
        <dbReference type="SAM" id="MobiDB-lite"/>
    </source>
</evidence>
<keyword evidence="3" id="KW-1185">Reference proteome</keyword>
<accession>M3C000</accession>
<proteinExistence type="predicted"/>
<organism evidence="2 3">
    <name type="scientific">Sphaerulina musiva (strain SO2202)</name>
    <name type="common">Poplar stem canker fungus</name>
    <name type="synonym">Septoria musiva</name>
    <dbReference type="NCBI Taxonomy" id="692275"/>
    <lineage>
        <taxon>Eukaryota</taxon>
        <taxon>Fungi</taxon>
        <taxon>Dikarya</taxon>
        <taxon>Ascomycota</taxon>
        <taxon>Pezizomycotina</taxon>
        <taxon>Dothideomycetes</taxon>
        <taxon>Dothideomycetidae</taxon>
        <taxon>Mycosphaerellales</taxon>
        <taxon>Mycosphaerellaceae</taxon>
        <taxon>Sphaerulina</taxon>
    </lineage>
</organism>
<protein>
    <submittedName>
        <fullName evidence="2">Uncharacterized protein</fullName>
    </submittedName>
</protein>
<gene>
    <name evidence="2" type="ORF">SEPMUDRAFT_107627</name>
</gene>
<dbReference type="OrthoDB" id="3631588at2759"/>
<dbReference type="EMBL" id="KB456263">
    <property type="protein sequence ID" value="EMF13646.1"/>
    <property type="molecule type" value="Genomic_DNA"/>
</dbReference>
<sequence>MSGASTPEEESFTTIELPGPSGDDNHIGLHLPARDSLDLDRRGVRLCDAKRSRVFHETASRSSEEVMTSAWNCHLEHRDSLDLDRNGNRLCATRGSAPWRVPQKNGKGGCLTRKWLKMRWLKVKEQVCQSCECEAMRMRSMVNFLKPLRADCGGHEI</sequence>
<dbReference type="AlphaFoldDB" id="M3C000"/>
<evidence type="ECO:0000313" key="2">
    <source>
        <dbReference type="EMBL" id="EMF13646.1"/>
    </source>
</evidence>
<dbReference type="Proteomes" id="UP000016931">
    <property type="component" value="Unassembled WGS sequence"/>
</dbReference>
<evidence type="ECO:0000313" key="3">
    <source>
        <dbReference type="Proteomes" id="UP000016931"/>
    </source>
</evidence>
<feature type="region of interest" description="Disordered" evidence="1">
    <location>
        <begin position="1"/>
        <end position="31"/>
    </location>
</feature>
<dbReference type="GeneID" id="27897826"/>
<dbReference type="RefSeq" id="XP_016761767.1">
    <property type="nucleotide sequence ID" value="XM_016900689.1"/>
</dbReference>
<dbReference type="HOGENOM" id="CLU_1679048_0_0_1"/>